<dbReference type="Gene3D" id="2.30.30.110">
    <property type="match status" value="1"/>
</dbReference>
<evidence type="ECO:0008006" key="2">
    <source>
        <dbReference type="Google" id="ProtNLM"/>
    </source>
</evidence>
<proteinExistence type="predicted"/>
<evidence type="ECO:0000313" key="1">
    <source>
        <dbReference type="EMBL" id="CAA6812810.1"/>
    </source>
</evidence>
<protein>
    <recommendedName>
        <fullName evidence="2">Type II toxin-antitoxin system PemK/MazF family toxin</fullName>
    </recommendedName>
</protein>
<dbReference type="GO" id="GO:0003677">
    <property type="term" value="F:DNA binding"/>
    <property type="evidence" value="ECO:0007669"/>
    <property type="project" value="InterPro"/>
</dbReference>
<gene>
    <name evidence="1" type="ORF">HELGO_WM327</name>
</gene>
<dbReference type="Pfam" id="PF02452">
    <property type="entry name" value="PemK_toxin"/>
    <property type="match status" value="1"/>
</dbReference>
<name>A0A6S6SW85_9BACT</name>
<sequence>MDLTVGDIVLCEFYFSDLKRSKKRPVLVFKDNLPHNDFIAIPISSQISKMHNDELLLSFKSFQTGSIPKDSKLMLRKTFVVSKNAIAKKYGTLSPKAYTLVHHTFCQYFKCIANI</sequence>
<organism evidence="1">
    <name type="scientific">uncultured Sulfurovum sp</name>
    <dbReference type="NCBI Taxonomy" id="269237"/>
    <lineage>
        <taxon>Bacteria</taxon>
        <taxon>Pseudomonadati</taxon>
        <taxon>Campylobacterota</taxon>
        <taxon>Epsilonproteobacteria</taxon>
        <taxon>Campylobacterales</taxon>
        <taxon>Sulfurovaceae</taxon>
        <taxon>Sulfurovum</taxon>
        <taxon>environmental samples</taxon>
    </lineage>
</organism>
<dbReference type="EMBL" id="CACVAS010000058">
    <property type="protein sequence ID" value="CAA6812810.1"/>
    <property type="molecule type" value="Genomic_DNA"/>
</dbReference>
<accession>A0A6S6SW85</accession>
<dbReference type="AlphaFoldDB" id="A0A6S6SW85"/>
<dbReference type="InterPro" id="IPR011067">
    <property type="entry name" value="Plasmid_toxin/cell-grow_inhib"/>
</dbReference>
<reference evidence="1" key="1">
    <citation type="submission" date="2020-01" db="EMBL/GenBank/DDBJ databases">
        <authorList>
            <person name="Meier V. D."/>
            <person name="Meier V D."/>
        </authorList>
    </citation>
    <scope>NUCLEOTIDE SEQUENCE</scope>
    <source>
        <strain evidence="1">HLG_WM_MAG_01</strain>
    </source>
</reference>
<dbReference type="SUPFAM" id="SSF50118">
    <property type="entry name" value="Cell growth inhibitor/plasmid maintenance toxic component"/>
    <property type="match status" value="1"/>
</dbReference>
<dbReference type="InterPro" id="IPR003477">
    <property type="entry name" value="PemK-like"/>
</dbReference>